<dbReference type="PANTHER" id="PTHR31909">
    <property type="entry name" value="CHROMOSOME 20 ORF85 FAMILY MEMBER"/>
    <property type="match status" value="1"/>
</dbReference>
<accession>A0A3P8RNE6</accession>
<proteinExistence type="predicted"/>
<feature type="region of interest" description="Disordered" evidence="1">
    <location>
        <begin position="1"/>
        <end position="49"/>
    </location>
</feature>
<reference evidence="2 3" key="1">
    <citation type="submission" date="2018-03" db="EMBL/GenBank/DDBJ databases">
        <title>Finding Nemo's genes: A chromosome-scale reference assembly of the genome of the orange clownfish Amphiprion percula.</title>
        <authorList>
            <person name="Lehmann R."/>
        </authorList>
    </citation>
    <scope>NUCLEOTIDE SEQUENCE</scope>
</reference>
<dbReference type="Pfam" id="PF14945">
    <property type="entry name" value="LLC1"/>
    <property type="match status" value="1"/>
</dbReference>
<feature type="compositionally biased region" description="Low complexity" evidence="1">
    <location>
        <begin position="17"/>
        <end position="35"/>
    </location>
</feature>
<dbReference type="Proteomes" id="UP000265080">
    <property type="component" value="Chromosome 18"/>
</dbReference>
<name>A0A3P8RNE6_AMPPE</name>
<reference evidence="2" key="3">
    <citation type="submission" date="2025-09" db="UniProtKB">
        <authorList>
            <consortium name="Ensembl"/>
        </authorList>
    </citation>
    <scope>IDENTIFICATION</scope>
</reference>
<keyword evidence="3" id="KW-1185">Reference proteome</keyword>
<dbReference type="OMA" id="DFFFMEG"/>
<evidence type="ECO:0000256" key="1">
    <source>
        <dbReference type="SAM" id="MobiDB-lite"/>
    </source>
</evidence>
<sequence length="145" mass="16898">MELNRRVSSAGYRLPERSTGTRTTTGGAPAERTTGQGSGQNPDRSDGFKRDEVWKEMVWRERRGVLEWEKNWGFLRNYDQMGQLKPEEPLPTYVSLFSDRFPNTSNQIFGSRMSTPLGRELVRLDRLLLFQTNHHKRKQDPEMLP</sequence>
<evidence type="ECO:0000313" key="3">
    <source>
        <dbReference type="Proteomes" id="UP000265080"/>
    </source>
</evidence>
<protein>
    <submittedName>
        <fullName evidence="2">Ciliary microtubule inner protein 5</fullName>
    </submittedName>
</protein>
<evidence type="ECO:0000313" key="2">
    <source>
        <dbReference type="Ensembl" id="ENSAPEP00000001025.1"/>
    </source>
</evidence>
<dbReference type="InterPro" id="IPR020339">
    <property type="entry name" value="C20orf85-like"/>
</dbReference>
<organism evidence="2 3">
    <name type="scientific">Amphiprion percula</name>
    <name type="common">Orange clownfish</name>
    <name type="synonym">Lutjanus percula</name>
    <dbReference type="NCBI Taxonomy" id="161767"/>
    <lineage>
        <taxon>Eukaryota</taxon>
        <taxon>Metazoa</taxon>
        <taxon>Chordata</taxon>
        <taxon>Craniata</taxon>
        <taxon>Vertebrata</taxon>
        <taxon>Euteleostomi</taxon>
        <taxon>Actinopterygii</taxon>
        <taxon>Neopterygii</taxon>
        <taxon>Teleostei</taxon>
        <taxon>Neoteleostei</taxon>
        <taxon>Acanthomorphata</taxon>
        <taxon>Ovalentaria</taxon>
        <taxon>Pomacentridae</taxon>
        <taxon>Amphiprion</taxon>
    </lineage>
</organism>
<dbReference type="Ensembl" id="ENSAPET00000001050.1">
    <property type="protein sequence ID" value="ENSAPEP00000001025.1"/>
    <property type="gene ID" value="ENSAPEG00000000764.1"/>
</dbReference>
<dbReference type="GeneTree" id="ENSGT00940000154459"/>
<dbReference type="PANTHER" id="PTHR31909:SF2">
    <property type="entry name" value="RIKEN CDNA 2410004P03 GENE"/>
    <property type="match status" value="1"/>
</dbReference>
<dbReference type="AlphaFoldDB" id="A0A3P8RNE6"/>
<reference evidence="2" key="2">
    <citation type="submission" date="2025-08" db="UniProtKB">
        <authorList>
            <consortium name="Ensembl"/>
        </authorList>
    </citation>
    <scope>IDENTIFICATION</scope>
</reference>